<reference evidence="2" key="1">
    <citation type="submission" date="2023-03" db="EMBL/GenBank/DDBJ databases">
        <title>Complete genome of Cladonia borealis.</title>
        <authorList>
            <person name="Park H."/>
        </authorList>
    </citation>
    <scope>NUCLEOTIDE SEQUENCE</scope>
    <source>
        <strain evidence="2">ANT050790</strain>
    </source>
</reference>
<accession>A0AA39R8N7</accession>
<proteinExistence type="predicted"/>
<feature type="coiled-coil region" evidence="1">
    <location>
        <begin position="150"/>
        <end position="198"/>
    </location>
</feature>
<dbReference type="EMBL" id="JAFEKC020000003">
    <property type="protein sequence ID" value="KAK0516121.1"/>
    <property type="molecule type" value="Genomic_DNA"/>
</dbReference>
<name>A0AA39R8N7_9LECA</name>
<dbReference type="AlphaFoldDB" id="A0AA39R8N7"/>
<dbReference type="Proteomes" id="UP001166286">
    <property type="component" value="Unassembled WGS sequence"/>
</dbReference>
<organism evidence="2 3">
    <name type="scientific">Cladonia borealis</name>
    <dbReference type="NCBI Taxonomy" id="184061"/>
    <lineage>
        <taxon>Eukaryota</taxon>
        <taxon>Fungi</taxon>
        <taxon>Dikarya</taxon>
        <taxon>Ascomycota</taxon>
        <taxon>Pezizomycotina</taxon>
        <taxon>Lecanoromycetes</taxon>
        <taxon>OSLEUM clade</taxon>
        <taxon>Lecanoromycetidae</taxon>
        <taxon>Lecanorales</taxon>
        <taxon>Lecanorineae</taxon>
        <taxon>Cladoniaceae</taxon>
        <taxon>Cladonia</taxon>
    </lineage>
</organism>
<gene>
    <name evidence="2" type="ORF">JMJ35_002155</name>
</gene>
<keyword evidence="3" id="KW-1185">Reference proteome</keyword>
<sequence>MPSDIPAASMAVSLIPFQLTGVASLVSGTLQPSSTPQLPESLLDLDGRLQTAKTQFAALDDLLKSTTPKNVATTIVALELALTKVYKLAVFIRGDYDGSDIDEELQKSIFSQTTEAFRNCHNAAELGLKEIGDIHVQVTALQSNRIGPLRTELEEAQQQLVSEKKNLSQQMEQNNRNVAVWQNQYKEAVEQFDRAQREQADFGNQIALGWSMLTKILQNDKAGAVASFMEAQSKLRSAAELKYRGEAELISNQEKSYELNVKQTNLESMERGLPLLQSLVNTINNQASQLMTGFASLKDNSRKLLLLAQEMENRAVVTMKMAYKKSMFASGLLKLCRIAPVEQRISNEIRMIRDEILEGYAGLELPDEVQKLLGEVQMLLEAPRNAVQ</sequence>
<evidence type="ECO:0000256" key="1">
    <source>
        <dbReference type="SAM" id="Coils"/>
    </source>
</evidence>
<evidence type="ECO:0000313" key="2">
    <source>
        <dbReference type="EMBL" id="KAK0516121.1"/>
    </source>
</evidence>
<evidence type="ECO:0000313" key="3">
    <source>
        <dbReference type="Proteomes" id="UP001166286"/>
    </source>
</evidence>
<keyword evidence="1" id="KW-0175">Coiled coil</keyword>
<protein>
    <submittedName>
        <fullName evidence="2">Uncharacterized protein</fullName>
    </submittedName>
</protein>
<comment type="caution">
    <text evidence="2">The sequence shown here is derived from an EMBL/GenBank/DDBJ whole genome shotgun (WGS) entry which is preliminary data.</text>
</comment>